<dbReference type="AlphaFoldDB" id="A0A381S245"/>
<protein>
    <recommendedName>
        <fullName evidence="2">Acetamidase/formamidase</fullName>
    </recommendedName>
</protein>
<organism evidence="1">
    <name type="scientific">marine metagenome</name>
    <dbReference type="NCBI Taxonomy" id="408172"/>
    <lineage>
        <taxon>unclassified sequences</taxon>
        <taxon>metagenomes</taxon>
        <taxon>ecological metagenomes</taxon>
    </lineage>
</organism>
<dbReference type="SUPFAM" id="SSF141130">
    <property type="entry name" value="Acetamidase/Formamidase-like"/>
    <property type="match status" value="1"/>
</dbReference>
<proteinExistence type="predicted"/>
<dbReference type="Gene3D" id="2.60.120.580">
    <property type="entry name" value="Acetamidase/Formamidase-like domains"/>
    <property type="match status" value="1"/>
</dbReference>
<dbReference type="Gene3D" id="2.40.10.120">
    <property type="match status" value="1"/>
</dbReference>
<dbReference type="Gene3D" id="3.10.28.20">
    <property type="entry name" value="Acetamidase/Formamidase-like domains"/>
    <property type="match status" value="1"/>
</dbReference>
<name>A0A381S245_9ZZZZ</name>
<evidence type="ECO:0008006" key="2">
    <source>
        <dbReference type="Google" id="ProtNLM"/>
    </source>
</evidence>
<gene>
    <name evidence="1" type="ORF">METZ01_LOCUS50285</name>
</gene>
<accession>A0A381S245</accession>
<dbReference type="PANTHER" id="PTHR31891">
    <property type="entry name" value="FORMAMIDASE C869.04-RELATED"/>
    <property type="match status" value="1"/>
</dbReference>
<dbReference type="GO" id="GO:0016811">
    <property type="term" value="F:hydrolase activity, acting on carbon-nitrogen (but not peptide) bonds, in linear amides"/>
    <property type="evidence" value="ECO:0007669"/>
    <property type="project" value="InterPro"/>
</dbReference>
<dbReference type="EMBL" id="UINC01002509">
    <property type="protein sequence ID" value="SUZ97431.1"/>
    <property type="molecule type" value="Genomic_DNA"/>
</dbReference>
<reference evidence="1" key="1">
    <citation type="submission" date="2018-05" db="EMBL/GenBank/DDBJ databases">
        <authorList>
            <person name="Lanie J.A."/>
            <person name="Ng W.-L."/>
            <person name="Kazmierczak K.M."/>
            <person name="Andrzejewski T.M."/>
            <person name="Davidsen T.M."/>
            <person name="Wayne K.J."/>
            <person name="Tettelin H."/>
            <person name="Glass J.I."/>
            <person name="Rusch D."/>
            <person name="Podicherti R."/>
            <person name="Tsui H.-C.T."/>
            <person name="Winkler M.E."/>
        </authorList>
    </citation>
    <scope>NUCLEOTIDE SEQUENCE</scope>
</reference>
<dbReference type="PANTHER" id="PTHR31891:SF1">
    <property type="entry name" value="FORMAMIDASE C869.04-RELATED"/>
    <property type="match status" value="1"/>
</dbReference>
<evidence type="ECO:0000313" key="1">
    <source>
        <dbReference type="EMBL" id="SUZ97431.1"/>
    </source>
</evidence>
<dbReference type="InterPro" id="IPR004304">
    <property type="entry name" value="FmdA_AmdA"/>
</dbReference>
<dbReference type="Pfam" id="PF03069">
    <property type="entry name" value="FmdA_AmdA"/>
    <property type="match status" value="2"/>
</dbReference>
<sequence length="292" mass="31122">MQTATKDQLCTTFSADNPPVLRVQPGEMFVMETNDRFVTYEGPESSSEAMEILKTMAGPVYVEGVKPGDTLKIEVLDITLPLDYGWIGATPHRGPLGDRIPEFRKAKVKITDQGVIFNDNVTMPLRPMIGRIGLAPKDGPLASNERGEFGGGMGNTQIGKGASVYLPVFHEGGLLTIGDCHAAMGDGEATASAVECALNATFRVTIPDDFHVTRPVIATDNEVMTTGEGVTMEEASKGALEAMADLMVDRLAIDYTDAAMLIASAADVRTGLAGNPPYTMRAAIPRAMLSIK</sequence>